<evidence type="ECO:0000313" key="4">
    <source>
        <dbReference type="Proteomes" id="UP000245946"/>
    </source>
</evidence>
<feature type="domain" description="CUE" evidence="2">
    <location>
        <begin position="138"/>
        <end position="180"/>
    </location>
</feature>
<dbReference type="Pfam" id="PF02845">
    <property type="entry name" value="CUE"/>
    <property type="match status" value="1"/>
</dbReference>
<accession>A0A316ZGP3</accession>
<feature type="compositionally biased region" description="Gly residues" evidence="1">
    <location>
        <begin position="105"/>
        <end position="115"/>
    </location>
</feature>
<feature type="compositionally biased region" description="Basic residues" evidence="1">
    <location>
        <begin position="1"/>
        <end position="15"/>
    </location>
</feature>
<name>A0A316ZGP3_9BASI</name>
<feature type="compositionally biased region" description="Basic and acidic residues" evidence="1">
    <location>
        <begin position="243"/>
        <end position="265"/>
    </location>
</feature>
<dbReference type="EMBL" id="KZ819288">
    <property type="protein sequence ID" value="PWN99485.1"/>
    <property type="molecule type" value="Genomic_DNA"/>
</dbReference>
<protein>
    <recommendedName>
        <fullName evidence="2">CUE domain-containing protein</fullName>
    </recommendedName>
</protein>
<dbReference type="GO" id="GO:0043130">
    <property type="term" value="F:ubiquitin binding"/>
    <property type="evidence" value="ECO:0007669"/>
    <property type="project" value="InterPro"/>
</dbReference>
<feature type="compositionally biased region" description="Low complexity" evidence="1">
    <location>
        <begin position="116"/>
        <end position="136"/>
    </location>
</feature>
<dbReference type="SMART" id="SM00546">
    <property type="entry name" value="CUE"/>
    <property type="match status" value="1"/>
</dbReference>
<keyword evidence="4" id="KW-1185">Reference proteome</keyword>
<dbReference type="Proteomes" id="UP000245946">
    <property type="component" value="Unassembled WGS sequence"/>
</dbReference>
<organism evidence="3 4">
    <name type="scientific">Tilletiopsis washingtonensis</name>
    <dbReference type="NCBI Taxonomy" id="58919"/>
    <lineage>
        <taxon>Eukaryota</taxon>
        <taxon>Fungi</taxon>
        <taxon>Dikarya</taxon>
        <taxon>Basidiomycota</taxon>
        <taxon>Ustilaginomycotina</taxon>
        <taxon>Exobasidiomycetes</taxon>
        <taxon>Entylomatales</taxon>
        <taxon>Entylomatales incertae sedis</taxon>
        <taxon>Tilletiopsis</taxon>
    </lineage>
</organism>
<dbReference type="CDD" id="cd14424">
    <property type="entry name" value="CUE_Cue1p_like"/>
    <property type="match status" value="1"/>
</dbReference>
<sequence length="286" mass="29756">MRMRSHGVRRCRRGREKVPEPRRDVEVPPPLMLCPCVSAAAAPRHGAQPERGRARAMPLPRVPPPSSILPPSHMQDTLGALLAVGLVYVVVRFAFGSSSGSSSAGSGGGGAGVPGGASVAPQAGAQRGAAQRRNMAGVSDEMVQAVTSMFPHVSPEAIRYDLARSGSAEATADRILSEGALPNPPAGLFGPPRPAPPPPRAPESASAASSASARTSLIKSFNLEARLSAPAPSEAAPAPAAAEKGKEKSKANWSDERATRERELRARKEEMILAARRRLQAKQSGA</sequence>
<feature type="compositionally biased region" description="Pro residues" evidence="1">
    <location>
        <begin position="191"/>
        <end position="201"/>
    </location>
</feature>
<dbReference type="InterPro" id="IPR003892">
    <property type="entry name" value="CUE"/>
</dbReference>
<dbReference type="OrthoDB" id="3824970at2759"/>
<dbReference type="PROSITE" id="PS51140">
    <property type="entry name" value="CUE"/>
    <property type="match status" value="1"/>
</dbReference>
<dbReference type="Gene3D" id="1.10.8.10">
    <property type="entry name" value="DNA helicase RuvA subunit, C-terminal domain"/>
    <property type="match status" value="1"/>
</dbReference>
<feature type="region of interest" description="Disordered" evidence="1">
    <location>
        <begin position="100"/>
        <end position="136"/>
    </location>
</feature>
<reference evidence="3 4" key="1">
    <citation type="journal article" date="2018" name="Mol. Biol. Evol.">
        <title>Broad Genomic Sampling Reveals a Smut Pathogenic Ancestry of the Fungal Clade Ustilaginomycotina.</title>
        <authorList>
            <person name="Kijpornyongpan T."/>
            <person name="Mondo S.J."/>
            <person name="Barry K."/>
            <person name="Sandor L."/>
            <person name="Lee J."/>
            <person name="Lipzen A."/>
            <person name="Pangilinan J."/>
            <person name="LaButti K."/>
            <person name="Hainaut M."/>
            <person name="Henrissat B."/>
            <person name="Grigoriev I.V."/>
            <person name="Spatafora J.W."/>
            <person name="Aime M.C."/>
        </authorList>
    </citation>
    <scope>NUCLEOTIDE SEQUENCE [LARGE SCALE GENOMIC DNA]</scope>
    <source>
        <strain evidence="3 4">MCA 4186</strain>
    </source>
</reference>
<proteinExistence type="predicted"/>
<feature type="compositionally biased region" description="Low complexity" evidence="1">
    <location>
        <begin position="229"/>
        <end position="242"/>
    </location>
</feature>
<dbReference type="RefSeq" id="XP_025599764.1">
    <property type="nucleotide sequence ID" value="XM_025741947.1"/>
</dbReference>
<gene>
    <name evidence="3" type="ORF">FA09DRAFT_328871</name>
</gene>
<dbReference type="STRING" id="58919.A0A316ZGP3"/>
<dbReference type="AlphaFoldDB" id="A0A316ZGP3"/>
<feature type="compositionally biased region" description="Low complexity" evidence="1">
    <location>
        <begin position="202"/>
        <end position="214"/>
    </location>
</feature>
<evidence type="ECO:0000256" key="1">
    <source>
        <dbReference type="SAM" id="MobiDB-lite"/>
    </source>
</evidence>
<feature type="region of interest" description="Disordered" evidence="1">
    <location>
        <begin position="1"/>
        <end position="24"/>
    </location>
</feature>
<feature type="region of interest" description="Disordered" evidence="1">
    <location>
        <begin position="178"/>
        <end position="214"/>
    </location>
</feature>
<evidence type="ECO:0000313" key="3">
    <source>
        <dbReference type="EMBL" id="PWN99485.1"/>
    </source>
</evidence>
<feature type="region of interest" description="Disordered" evidence="1">
    <location>
        <begin position="229"/>
        <end position="265"/>
    </location>
</feature>
<dbReference type="GeneID" id="37269491"/>
<evidence type="ECO:0000259" key="2">
    <source>
        <dbReference type="PROSITE" id="PS51140"/>
    </source>
</evidence>